<evidence type="ECO:0000256" key="8">
    <source>
        <dbReference type="ARBA" id="ARBA00049348"/>
    </source>
</evidence>
<dbReference type="InterPro" id="IPR001497">
    <property type="entry name" value="MethylDNA_cys_MeTrfase_AS"/>
</dbReference>
<evidence type="ECO:0000256" key="6">
    <source>
        <dbReference type="ARBA" id="ARBA00022763"/>
    </source>
</evidence>
<evidence type="ECO:0000259" key="10">
    <source>
        <dbReference type="Pfam" id="PF02870"/>
    </source>
</evidence>
<keyword evidence="4 11" id="KW-0489">Methyltransferase</keyword>
<dbReference type="GO" id="GO:0032259">
    <property type="term" value="P:methylation"/>
    <property type="evidence" value="ECO:0007669"/>
    <property type="project" value="UniProtKB-KW"/>
</dbReference>
<feature type="domain" description="Methylated-DNA-[protein]-cysteine S-methyltransferase DNA binding" evidence="9">
    <location>
        <begin position="95"/>
        <end position="173"/>
    </location>
</feature>
<dbReference type="InterPro" id="IPR014048">
    <property type="entry name" value="MethylDNA_cys_MeTrfase_DNA-bd"/>
</dbReference>
<gene>
    <name evidence="11" type="ORF">FQN05_08780</name>
</gene>
<dbReference type="Pfam" id="PF01035">
    <property type="entry name" value="DNA_binding_1"/>
    <property type="match status" value="1"/>
</dbReference>
<dbReference type="Gene3D" id="1.10.10.10">
    <property type="entry name" value="Winged helix-like DNA-binding domain superfamily/Winged helix DNA-binding domain"/>
    <property type="match status" value="1"/>
</dbReference>
<comment type="caution">
    <text evidence="11">The sequence shown here is derived from an EMBL/GenBank/DDBJ whole genome shotgun (WGS) entry which is preliminary data.</text>
</comment>
<dbReference type="Gene3D" id="3.30.160.70">
    <property type="entry name" value="Methylated DNA-protein cysteine methyltransferase domain"/>
    <property type="match status" value="1"/>
</dbReference>
<proteinExistence type="inferred from homology"/>
<dbReference type="GO" id="GO:0003908">
    <property type="term" value="F:methylated-DNA-[protein]-cysteine S-methyltransferase activity"/>
    <property type="evidence" value="ECO:0007669"/>
    <property type="project" value="UniProtKB-EC"/>
</dbReference>
<evidence type="ECO:0000256" key="4">
    <source>
        <dbReference type="ARBA" id="ARBA00022603"/>
    </source>
</evidence>
<dbReference type="SUPFAM" id="SSF46767">
    <property type="entry name" value="Methylated DNA-protein cysteine methyltransferase, C-terminal domain"/>
    <property type="match status" value="1"/>
</dbReference>
<dbReference type="Pfam" id="PF02870">
    <property type="entry name" value="Methyltransf_1N"/>
    <property type="match status" value="1"/>
</dbReference>
<keyword evidence="6" id="KW-0227">DNA damage</keyword>
<dbReference type="EC" id="2.1.1.63" evidence="3"/>
<dbReference type="GO" id="GO:0006281">
    <property type="term" value="P:DNA repair"/>
    <property type="evidence" value="ECO:0007669"/>
    <property type="project" value="UniProtKB-KW"/>
</dbReference>
<dbReference type="InterPro" id="IPR036388">
    <property type="entry name" value="WH-like_DNA-bd_sf"/>
</dbReference>
<accession>A0A558IMZ4</accession>
<dbReference type="InterPro" id="IPR036217">
    <property type="entry name" value="MethylDNA_cys_MeTrfase_DNAb"/>
</dbReference>
<dbReference type="NCBIfam" id="TIGR00589">
    <property type="entry name" value="ogt"/>
    <property type="match status" value="1"/>
</dbReference>
<evidence type="ECO:0000313" key="11">
    <source>
        <dbReference type="EMBL" id="TVU82788.1"/>
    </source>
</evidence>
<dbReference type="FunFam" id="1.10.10.10:FF:000214">
    <property type="entry name" value="Methylated-DNA--protein-cysteine methyltransferase"/>
    <property type="match status" value="1"/>
</dbReference>
<dbReference type="SUPFAM" id="SSF53155">
    <property type="entry name" value="Methylated DNA-protein cysteine methyltransferase domain"/>
    <property type="match status" value="1"/>
</dbReference>
<dbReference type="PANTHER" id="PTHR10815:SF5">
    <property type="entry name" value="METHYLATED-DNA--PROTEIN-CYSTEINE METHYLTRANSFERASE"/>
    <property type="match status" value="1"/>
</dbReference>
<reference evidence="11 12" key="1">
    <citation type="submission" date="2019-07" db="EMBL/GenBank/DDBJ databases">
        <title>Draft genome of C. aurimucosum strain 15-4290.</title>
        <authorList>
            <person name="Pacheco L.G.C."/>
            <person name="Aguiar E.R.G.R."/>
            <person name="Navas J."/>
            <person name="Santos C.S."/>
            <person name="Rocha D.J.P.G."/>
        </authorList>
    </citation>
    <scope>NUCLEOTIDE SEQUENCE [LARGE SCALE GENOMIC DNA]</scope>
    <source>
        <strain evidence="11 12">15-4290</strain>
    </source>
</reference>
<feature type="domain" description="Methylguanine DNA methyltransferase ribonuclease-like" evidence="10">
    <location>
        <begin position="4"/>
        <end position="87"/>
    </location>
</feature>
<sequence length="180" mass="18980">MHMWTSLDTPLGRLLLVASKRGLSRVYFPGESPDLSGLQRLPDGPTSPRHHSVAGAGVAGADVLVAAAQQITEYFAGTRKDFELLLDVPASPHTFRDRAQRALRDIPFGERWTYSRLAAAAGSAQAARAAGSACATNPLPIVVPCHRVVPASGGLGSYRGGTAAKQMLLEHEAALCGTRP</sequence>
<keyword evidence="7" id="KW-0234">DNA repair</keyword>
<evidence type="ECO:0000313" key="12">
    <source>
        <dbReference type="Proteomes" id="UP000320648"/>
    </source>
</evidence>
<dbReference type="Proteomes" id="UP000320648">
    <property type="component" value="Unassembled WGS sequence"/>
</dbReference>
<dbReference type="PROSITE" id="PS00374">
    <property type="entry name" value="MGMT"/>
    <property type="match status" value="1"/>
</dbReference>
<dbReference type="PANTHER" id="PTHR10815">
    <property type="entry name" value="METHYLATED-DNA--PROTEIN-CYSTEINE METHYLTRANSFERASE"/>
    <property type="match status" value="1"/>
</dbReference>
<keyword evidence="5 11" id="KW-0808">Transferase</keyword>
<dbReference type="InterPro" id="IPR036631">
    <property type="entry name" value="MGMT_N_sf"/>
</dbReference>
<name>A0A558IMZ4_9CORY</name>
<comment type="similarity">
    <text evidence="2">Belongs to the MGMT family.</text>
</comment>
<evidence type="ECO:0000256" key="2">
    <source>
        <dbReference type="ARBA" id="ARBA00008711"/>
    </source>
</evidence>
<dbReference type="InterPro" id="IPR008332">
    <property type="entry name" value="MethylG_MeTrfase_N"/>
</dbReference>
<evidence type="ECO:0000256" key="7">
    <source>
        <dbReference type="ARBA" id="ARBA00023204"/>
    </source>
</evidence>
<dbReference type="EMBL" id="VMTX01000011">
    <property type="protein sequence ID" value="TVU82788.1"/>
    <property type="molecule type" value="Genomic_DNA"/>
</dbReference>
<dbReference type="AlphaFoldDB" id="A0A558IMZ4"/>
<evidence type="ECO:0000256" key="5">
    <source>
        <dbReference type="ARBA" id="ARBA00022679"/>
    </source>
</evidence>
<comment type="catalytic activity">
    <reaction evidence="8">
        <text>a 6-O-methyl-2'-deoxyguanosine in DNA + L-cysteinyl-[protein] = S-methyl-L-cysteinyl-[protein] + a 2'-deoxyguanosine in DNA</text>
        <dbReference type="Rhea" id="RHEA:24000"/>
        <dbReference type="Rhea" id="RHEA-COMP:10131"/>
        <dbReference type="Rhea" id="RHEA-COMP:10132"/>
        <dbReference type="Rhea" id="RHEA-COMP:11367"/>
        <dbReference type="Rhea" id="RHEA-COMP:11368"/>
        <dbReference type="ChEBI" id="CHEBI:29950"/>
        <dbReference type="ChEBI" id="CHEBI:82612"/>
        <dbReference type="ChEBI" id="CHEBI:85445"/>
        <dbReference type="ChEBI" id="CHEBI:85448"/>
        <dbReference type="EC" id="2.1.1.63"/>
    </reaction>
</comment>
<evidence type="ECO:0000259" key="9">
    <source>
        <dbReference type="Pfam" id="PF01035"/>
    </source>
</evidence>
<comment type="catalytic activity">
    <reaction evidence="1">
        <text>a 4-O-methyl-thymidine in DNA + L-cysteinyl-[protein] = a thymidine in DNA + S-methyl-L-cysteinyl-[protein]</text>
        <dbReference type="Rhea" id="RHEA:53428"/>
        <dbReference type="Rhea" id="RHEA-COMP:10131"/>
        <dbReference type="Rhea" id="RHEA-COMP:10132"/>
        <dbReference type="Rhea" id="RHEA-COMP:13555"/>
        <dbReference type="Rhea" id="RHEA-COMP:13556"/>
        <dbReference type="ChEBI" id="CHEBI:29950"/>
        <dbReference type="ChEBI" id="CHEBI:82612"/>
        <dbReference type="ChEBI" id="CHEBI:137386"/>
        <dbReference type="ChEBI" id="CHEBI:137387"/>
        <dbReference type="EC" id="2.1.1.63"/>
    </reaction>
</comment>
<evidence type="ECO:0000256" key="1">
    <source>
        <dbReference type="ARBA" id="ARBA00001286"/>
    </source>
</evidence>
<protein>
    <recommendedName>
        <fullName evidence="3">methylated-DNA--[protein]-cysteine S-methyltransferase</fullName>
        <ecNumber evidence="3">2.1.1.63</ecNumber>
    </recommendedName>
</protein>
<evidence type="ECO:0000256" key="3">
    <source>
        <dbReference type="ARBA" id="ARBA00011918"/>
    </source>
</evidence>
<organism evidence="11 12">
    <name type="scientific">Corynebacterium aurimucosum</name>
    <dbReference type="NCBI Taxonomy" id="169292"/>
    <lineage>
        <taxon>Bacteria</taxon>
        <taxon>Bacillati</taxon>
        <taxon>Actinomycetota</taxon>
        <taxon>Actinomycetes</taxon>
        <taxon>Mycobacteriales</taxon>
        <taxon>Corynebacteriaceae</taxon>
        <taxon>Corynebacterium</taxon>
    </lineage>
</organism>
<dbReference type="CDD" id="cd06445">
    <property type="entry name" value="ATase"/>
    <property type="match status" value="1"/>
</dbReference>